<dbReference type="GO" id="GO:0046872">
    <property type="term" value="F:metal ion binding"/>
    <property type="evidence" value="ECO:0007669"/>
    <property type="project" value="UniProtKB-KW"/>
</dbReference>
<name>A0A401WFX9_STREY</name>
<dbReference type="PRINTS" id="PR00410">
    <property type="entry name" value="PHEHYDRXLASE"/>
</dbReference>
<evidence type="ECO:0000313" key="4">
    <source>
        <dbReference type="Proteomes" id="UP000286746"/>
    </source>
</evidence>
<dbReference type="InterPro" id="IPR017938">
    <property type="entry name" value="Riboflavin_synthase-like_b-brl"/>
</dbReference>
<organism evidence="3 4">
    <name type="scientific">Streptomyces paromomycinus</name>
    <name type="common">Streptomyces rimosus subsp. paromomycinus</name>
    <dbReference type="NCBI Taxonomy" id="92743"/>
    <lineage>
        <taxon>Bacteria</taxon>
        <taxon>Bacillati</taxon>
        <taxon>Actinomycetota</taxon>
        <taxon>Actinomycetes</taxon>
        <taxon>Kitasatosporales</taxon>
        <taxon>Streptomycetaceae</taxon>
        <taxon>Streptomyces</taxon>
    </lineage>
</organism>
<dbReference type="PANTHER" id="PTHR43513:SF1">
    <property type="entry name" value="ANAEROBIC SULFITE REDUCTASE SUBUNIT B"/>
    <property type="match status" value="1"/>
</dbReference>
<dbReference type="GO" id="GO:0016491">
    <property type="term" value="F:oxidoreductase activity"/>
    <property type="evidence" value="ECO:0007669"/>
    <property type="project" value="InterPro"/>
</dbReference>
<dbReference type="EMBL" id="BHZD01000001">
    <property type="protein sequence ID" value="GCD48189.1"/>
    <property type="molecule type" value="Genomic_DNA"/>
</dbReference>
<dbReference type="SUPFAM" id="SSF52343">
    <property type="entry name" value="Ferredoxin reductase-like, C-terminal NADP-linked domain"/>
    <property type="match status" value="1"/>
</dbReference>
<dbReference type="AlphaFoldDB" id="A0A401WFX9"/>
<keyword evidence="1" id="KW-0479">Metal-binding</keyword>
<dbReference type="PROSITE" id="PS51384">
    <property type="entry name" value="FAD_FR"/>
    <property type="match status" value="1"/>
</dbReference>
<feature type="domain" description="FAD-binding FR-type" evidence="2">
    <location>
        <begin position="10"/>
        <end position="107"/>
    </location>
</feature>
<evidence type="ECO:0000313" key="3">
    <source>
        <dbReference type="EMBL" id="GCD48189.1"/>
    </source>
</evidence>
<feature type="binding site" evidence="1">
    <location>
        <position position="249"/>
    </location>
    <ligand>
        <name>[2Fe-2S] cluster</name>
        <dbReference type="ChEBI" id="CHEBI:190135"/>
    </ligand>
</feature>
<keyword evidence="4" id="KW-1185">Reference proteome</keyword>
<dbReference type="InterPro" id="IPR012165">
    <property type="entry name" value="Cyt_c3_hydrogenase_gsu"/>
</dbReference>
<dbReference type="Gene3D" id="2.40.30.10">
    <property type="entry name" value="Translation factors"/>
    <property type="match status" value="1"/>
</dbReference>
<dbReference type="InterPro" id="IPR050353">
    <property type="entry name" value="PyrK_electron_transfer"/>
</dbReference>
<proteinExistence type="predicted"/>
<dbReference type="SUPFAM" id="SSF63380">
    <property type="entry name" value="Riboflavin synthase domain-like"/>
    <property type="match status" value="1"/>
</dbReference>
<dbReference type="CDD" id="cd06221">
    <property type="entry name" value="sulfite_reductase_like"/>
    <property type="match status" value="1"/>
</dbReference>
<reference evidence="3 4" key="1">
    <citation type="submission" date="2018-11" db="EMBL/GenBank/DDBJ databases">
        <title>Whole genome sequence of Streptomyces paromomycinus NBRC 15454(T).</title>
        <authorList>
            <person name="Komaki H."/>
            <person name="Tamura T."/>
        </authorList>
    </citation>
    <scope>NUCLEOTIDE SEQUENCE [LARGE SCALE GENOMIC DNA]</scope>
    <source>
        <strain evidence="3 4">NBRC 15454</strain>
    </source>
</reference>
<comment type="cofactor">
    <cofactor evidence="1">
        <name>[2Fe-2S] cluster</name>
        <dbReference type="ChEBI" id="CHEBI:190135"/>
    </cofactor>
    <text evidence="1">Binds 1 [2Fe-2S] cluster per subunit.</text>
</comment>
<dbReference type="RefSeq" id="WP_125058153.1">
    <property type="nucleotide sequence ID" value="NZ_BHZD01000001.1"/>
</dbReference>
<sequence>MNAAAVSPGGAPLPYRVVRRCPETADAATFKLLPCGPALRPFRPGQFAMLYAFGVGGIPVSVSGLPLGEPALVHTVRAVGAVSRALYGVEAGDTVGVRGPYGVGWDLEQAVGCDVLVIAGGIGLAPLRPLVLEVLAEPGRYGRLSVLIGARTPSDLLYRLQTRSWSAAARVAVTVDRPEAGWRGDVGVVTRLLRDGGWSPDGTCAYVCGPEPMIHATASDLMRAGVAPHRIQVSLERTMRCGEGNCGHCQLGPLLLCRDGPVAGWDRAEPLLAVREL</sequence>
<dbReference type="PIRSF" id="PIRSF006816">
    <property type="entry name" value="Cyc3_hyd_g"/>
    <property type="match status" value="1"/>
</dbReference>
<dbReference type="Pfam" id="PF00175">
    <property type="entry name" value="NAD_binding_1"/>
    <property type="match status" value="1"/>
</dbReference>
<comment type="caution">
    <text evidence="3">The sequence shown here is derived from an EMBL/GenBank/DDBJ whole genome shotgun (WGS) entry which is preliminary data.</text>
</comment>
<dbReference type="InterPro" id="IPR017927">
    <property type="entry name" value="FAD-bd_FR_type"/>
</dbReference>
<keyword evidence="1" id="KW-0408">Iron</keyword>
<dbReference type="InterPro" id="IPR039261">
    <property type="entry name" value="FNR_nucleotide-bd"/>
</dbReference>
<keyword evidence="1" id="KW-0001">2Fe-2S</keyword>
<feature type="binding site" evidence="1">
    <location>
        <position position="241"/>
    </location>
    <ligand>
        <name>[2Fe-2S] cluster</name>
        <dbReference type="ChEBI" id="CHEBI:190135"/>
    </ligand>
</feature>
<gene>
    <name evidence="3" type="ORF">GKJPGBOP_07985</name>
</gene>
<evidence type="ECO:0000259" key="2">
    <source>
        <dbReference type="PROSITE" id="PS51384"/>
    </source>
</evidence>
<keyword evidence="1" id="KW-0411">Iron-sulfur</keyword>
<dbReference type="Gene3D" id="3.40.50.80">
    <property type="entry name" value="Nucleotide-binding domain of ferredoxin-NADP reductase (FNR) module"/>
    <property type="match status" value="1"/>
</dbReference>
<accession>A0A401WFX9</accession>
<protein>
    <submittedName>
        <fullName evidence="3">Oxidoreductase</fullName>
    </submittedName>
</protein>
<dbReference type="GO" id="GO:0051537">
    <property type="term" value="F:2 iron, 2 sulfur cluster binding"/>
    <property type="evidence" value="ECO:0007669"/>
    <property type="project" value="UniProtKB-KW"/>
</dbReference>
<evidence type="ECO:0000256" key="1">
    <source>
        <dbReference type="PIRSR" id="PIRSR006816-2"/>
    </source>
</evidence>
<dbReference type="GO" id="GO:0006221">
    <property type="term" value="P:pyrimidine nucleotide biosynthetic process"/>
    <property type="evidence" value="ECO:0007669"/>
    <property type="project" value="InterPro"/>
</dbReference>
<dbReference type="Proteomes" id="UP000286746">
    <property type="component" value="Unassembled WGS sequence"/>
</dbReference>
<dbReference type="PANTHER" id="PTHR43513">
    <property type="entry name" value="DIHYDROOROTATE DEHYDROGENASE B (NAD(+)), ELECTRON TRANSFER SUBUNIT"/>
    <property type="match status" value="1"/>
</dbReference>
<dbReference type="GO" id="GO:0050660">
    <property type="term" value="F:flavin adenine dinucleotide binding"/>
    <property type="evidence" value="ECO:0007669"/>
    <property type="project" value="InterPro"/>
</dbReference>
<feature type="binding site" evidence="1">
    <location>
        <position position="246"/>
    </location>
    <ligand>
        <name>[2Fe-2S] cluster</name>
        <dbReference type="ChEBI" id="CHEBI:190135"/>
    </ligand>
</feature>
<feature type="binding site" evidence="1">
    <location>
        <position position="257"/>
    </location>
    <ligand>
        <name>[2Fe-2S] cluster</name>
        <dbReference type="ChEBI" id="CHEBI:190135"/>
    </ligand>
</feature>
<dbReference type="InterPro" id="IPR001433">
    <property type="entry name" value="OxRdtase_FAD/NAD-bd"/>
</dbReference>